<evidence type="ECO:0000313" key="3">
    <source>
        <dbReference type="Proteomes" id="UP000077069"/>
    </source>
</evidence>
<gene>
    <name evidence="2" type="ORF">CC84DRAFT_1259721</name>
</gene>
<dbReference type="InParanoid" id="A0A177CBP0"/>
<sequence length="185" mass="20998">MRKHWQKAHHWSPATRGGHPSQAEQKRIALRSKQRHRHVHYQRLFVQGIGSQYSEVHRPESTPEPMDSDTAWARVVRNMDQAWARVKKRAETTIQNGMERPELLASVEAPEAEEEPVAAAMWEAMDGLVQVSQALEGRQPVPPILSAVIKVARFMIVQQALELSELFKDDVDGNSTYKSDSKSTP</sequence>
<feature type="region of interest" description="Disordered" evidence="1">
    <location>
        <begin position="1"/>
        <end position="34"/>
    </location>
</feature>
<feature type="compositionally biased region" description="Basic residues" evidence="1">
    <location>
        <begin position="1"/>
        <end position="10"/>
    </location>
</feature>
<keyword evidence="3" id="KW-1185">Reference proteome</keyword>
<dbReference type="STRING" id="1460663.A0A177CBP0"/>
<organism evidence="2 3">
    <name type="scientific">Paraphaeosphaeria sporulosa</name>
    <dbReference type="NCBI Taxonomy" id="1460663"/>
    <lineage>
        <taxon>Eukaryota</taxon>
        <taxon>Fungi</taxon>
        <taxon>Dikarya</taxon>
        <taxon>Ascomycota</taxon>
        <taxon>Pezizomycotina</taxon>
        <taxon>Dothideomycetes</taxon>
        <taxon>Pleosporomycetidae</taxon>
        <taxon>Pleosporales</taxon>
        <taxon>Massarineae</taxon>
        <taxon>Didymosphaeriaceae</taxon>
        <taxon>Paraphaeosphaeria</taxon>
    </lineage>
</organism>
<evidence type="ECO:0000313" key="2">
    <source>
        <dbReference type="EMBL" id="OAG04282.1"/>
    </source>
</evidence>
<dbReference type="RefSeq" id="XP_018034647.1">
    <property type="nucleotide sequence ID" value="XM_018184935.1"/>
</dbReference>
<reference evidence="2 3" key="1">
    <citation type="submission" date="2016-05" db="EMBL/GenBank/DDBJ databases">
        <title>Comparative analysis of secretome profiles of manganese(II)-oxidizing ascomycete fungi.</title>
        <authorList>
            <consortium name="DOE Joint Genome Institute"/>
            <person name="Zeiner C.A."/>
            <person name="Purvine S.O."/>
            <person name="Zink E.M."/>
            <person name="Wu S."/>
            <person name="Pasa-Tolic L."/>
            <person name="Chaput D.L."/>
            <person name="Haridas S."/>
            <person name="Grigoriev I.V."/>
            <person name="Santelli C.M."/>
            <person name="Hansel C.M."/>
        </authorList>
    </citation>
    <scope>NUCLEOTIDE SEQUENCE [LARGE SCALE GENOMIC DNA]</scope>
    <source>
        <strain evidence="2 3">AP3s5-JAC2a</strain>
    </source>
</reference>
<protein>
    <submittedName>
        <fullName evidence="2">Uncharacterized protein</fullName>
    </submittedName>
</protein>
<name>A0A177CBP0_9PLEO</name>
<dbReference type="AlphaFoldDB" id="A0A177CBP0"/>
<proteinExistence type="predicted"/>
<evidence type="ECO:0000256" key="1">
    <source>
        <dbReference type="SAM" id="MobiDB-lite"/>
    </source>
</evidence>
<dbReference type="OrthoDB" id="2608216at2759"/>
<dbReference type="GeneID" id="28768421"/>
<dbReference type="EMBL" id="KV441553">
    <property type="protein sequence ID" value="OAG04282.1"/>
    <property type="molecule type" value="Genomic_DNA"/>
</dbReference>
<dbReference type="Proteomes" id="UP000077069">
    <property type="component" value="Unassembled WGS sequence"/>
</dbReference>
<accession>A0A177CBP0</accession>